<organism evidence="15 16">
    <name type="scientific">Oedothorax gibbosus</name>
    <dbReference type="NCBI Taxonomy" id="931172"/>
    <lineage>
        <taxon>Eukaryota</taxon>
        <taxon>Metazoa</taxon>
        <taxon>Ecdysozoa</taxon>
        <taxon>Arthropoda</taxon>
        <taxon>Chelicerata</taxon>
        <taxon>Arachnida</taxon>
        <taxon>Araneae</taxon>
        <taxon>Araneomorphae</taxon>
        <taxon>Entelegynae</taxon>
        <taxon>Araneoidea</taxon>
        <taxon>Linyphiidae</taxon>
        <taxon>Erigoninae</taxon>
        <taxon>Oedothorax</taxon>
    </lineage>
</organism>
<evidence type="ECO:0000256" key="12">
    <source>
        <dbReference type="ARBA" id="ARBA00035485"/>
    </source>
</evidence>
<name>A0AAV6TWU4_9ARAC</name>
<dbReference type="GO" id="GO:0005739">
    <property type="term" value="C:mitochondrion"/>
    <property type="evidence" value="ECO:0007669"/>
    <property type="project" value="UniProtKB-SubCell"/>
</dbReference>
<evidence type="ECO:0000256" key="10">
    <source>
        <dbReference type="ARBA" id="ARBA00030700"/>
    </source>
</evidence>
<gene>
    <name evidence="15" type="ORF">JTE90_024240</name>
</gene>
<keyword evidence="16" id="KW-1185">Reference proteome</keyword>
<keyword evidence="4" id="KW-0689">Ribosomal protein</keyword>
<accession>A0AAV6TWU4</accession>
<dbReference type="GO" id="GO:0005634">
    <property type="term" value="C:nucleus"/>
    <property type="evidence" value="ECO:0007669"/>
    <property type="project" value="UniProtKB-SubCell"/>
</dbReference>
<feature type="compositionally biased region" description="Basic and acidic residues" evidence="14">
    <location>
        <begin position="216"/>
        <end position="225"/>
    </location>
</feature>
<proteinExistence type="inferred from homology"/>
<evidence type="ECO:0000256" key="8">
    <source>
        <dbReference type="ARBA" id="ARBA00023274"/>
    </source>
</evidence>
<keyword evidence="5" id="KW-0175">Coiled coil</keyword>
<dbReference type="AlphaFoldDB" id="A0AAV6TWU4"/>
<evidence type="ECO:0000256" key="7">
    <source>
        <dbReference type="ARBA" id="ARBA00023242"/>
    </source>
</evidence>
<comment type="caution">
    <text evidence="15">The sequence shown here is derived from an EMBL/GenBank/DDBJ whole genome shotgun (WGS) entry which is preliminary data.</text>
</comment>
<keyword evidence="6" id="KW-0496">Mitochondrion</keyword>
<dbReference type="Proteomes" id="UP000827092">
    <property type="component" value="Unassembled WGS sequence"/>
</dbReference>
<keyword evidence="7" id="KW-0539">Nucleus</keyword>
<dbReference type="PANTHER" id="PTHR31761">
    <property type="entry name" value="GROWTH ARREST AND DNA DAMAGE-INDUCIBLE PROTEINS-INTERACTING PROTEIN 1 GADD45GIP1"/>
    <property type="match status" value="1"/>
</dbReference>
<feature type="region of interest" description="Disordered" evidence="14">
    <location>
        <begin position="216"/>
        <end position="236"/>
    </location>
</feature>
<reference evidence="15 16" key="1">
    <citation type="journal article" date="2022" name="Nat. Ecol. Evol.">
        <title>A masculinizing supergene underlies an exaggerated male reproductive morph in a spider.</title>
        <authorList>
            <person name="Hendrickx F."/>
            <person name="De Corte Z."/>
            <person name="Sonet G."/>
            <person name="Van Belleghem S.M."/>
            <person name="Kostlbacher S."/>
            <person name="Vangestel C."/>
        </authorList>
    </citation>
    <scope>NUCLEOTIDE SEQUENCE [LARGE SCALE GENOMIC DNA]</scope>
    <source>
        <strain evidence="15">W744_W776</strain>
    </source>
</reference>
<dbReference type="GO" id="GO:1990904">
    <property type="term" value="C:ribonucleoprotein complex"/>
    <property type="evidence" value="ECO:0007669"/>
    <property type="project" value="UniProtKB-KW"/>
</dbReference>
<evidence type="ECO:0000256" key="5">
    <source>
        <dbReference type="ARBA" id="ARBA00023054"/>
    </source>
</evidence>
<protein>
    <recommendedName>
        <fullName evidence="11">Large ribosomal subunit protein mL64</fullName>
    </recommendedName>
    <alternativeName>
        <fullName evidence="10">39S ribosomal protein L59, mitochondrial</fullName>
    </alternativeName>
    <alternativeName>
        <fullName evidence="12">Growth arrest and DNA damage-inducible proteins-interacting protein 1</fullName>
    </alternativeName>
</protein>
<dbReference type="Pfam" id="PF10147">
    <property type="entry name" value="CR6_interact"/>
    <property type="match status" value="1"/>
</dbReference>
<comment type="subcellular location">
    <subcellularLocation>
        <location evidence="2">Mitochondrion</location>
    </subcellularLocation>
    <subcellularLocation>
        <location evidence="1">Nucleus</location>
    </subcellularLocation>
</comment>
<dbReference type="PANTHER" id="PTHR31761:SF1">
    <property type="entry name" value="LARGE RIBOSOMAL SUBUNIT PROTEIN ML64"/>
    <property type="match status" value="1"/>
</dbReference>
<evidence type="ECO:0000256" key="11">
    <source>
        <dbReference type="ARBA" id="ARBA00035184"/>
    </source>
</evidence>
<keyword evidence="8" id="KW-0687">Ribonucleoprotein</keyword>
<dbReference type="InterPro" id="IPR043035">
    <property type="entry name" value="Ribosomal_mL64_sf"/>
</dbReference>
<dbReference type="InterPro" id="IPR018472">
    <property type="entry name" value="Ribosomal_mL64"/>
</dbReference>
<evidence type="ECO:0000313" key="15">
    <source>
        <dbReference type="EMBL" id="KAG8176577.1"/>
    </source>
</evidence>
<comment type="function">
    <text evidence="13">Acts as a negative regulator of G1 to S cell cycle phase progression by inhibiting cyclin-dependent kinases. Inhibitory effects are additive with GADD45 proteins but also occur in the absence of GADD45 proteins. Acts as a repressor of the orphan nuclear receptor NR4A1 by inhibiting AB domain-mediated transcriptional activity. May be involved in the hormone-mediated regulation of NR4A1 transcriptional activity. May play a role in mitochondrial protein synthesis.</text>
</comment>
<evidence type="ECO:0000256" key="6">
    <source>
        <dbReference type="ARBA" id="ARBA00023128"/>
    </source>
</evidence>
<keyword evidence="9" id="KW-0131">Cell cycle</keyword>
<evidence type="ECO:0000256" key="14">
    <source>
        <dbReference type="SAM" id="MobiDB-lite"/>
    </source>
</evidence>
<sequence>MASKVFLTDIFQCNIKRWIAYKNISTYRHLSSAAANEDKSEQTIDVLLPTKEQELSDEEILRKRFKSRLPERVYKMHVSKQPVELSSTIDFKIKSLRKSYARFGKASNLNPGLCWPTRDEIEETIHYDKIFEPPLQERIAKVEAKRLAEETRKKEYEAEVDENMSKLDKWMKDYHAKNAQKEEKARELRLKREQLVEEISEYLGYDIDPKDPRFKEAVEQKEKEKKKAAKAKRQQESYEKMLDKLKKIAQNK</sequence>
<evidence type="ECO:0000256" key="13">
    <source>
        <dbReference type="ARBA" id="ARBA00060144"/>
    </source>
</evidence>
<evidence type="ECO:0000256" key="9">
    <source>
        <dbReference type="ARBA" id="ARBA00023306"/>
    </source>
</evidence>
<evidence type="ECO:0000256" key="4">
    <source>
        <dbReference type="ARBA" id="ARBA00022980"/>
    </source>
</evidence>
<dbReference type="EMBL" id="JAFNEN010000864">
    <property type="protein sequence ID" value="KAG8176577.1"/>
    <property type="molecule type" value="Genomic_DNA"/>
</dbReference>
<dbReference type="Gene3D" id="6.10.280.120">
    <property type="entry name" value="Growth arrest and DNA-damage-inducible proteins-interacting protein 1"/>
    <property type="match status" value="1"/>
</dbReference>
<evidence type="ECO:0000256" key="3">
    <source>
        <dbReference type="ARBA" id="ARBA00005421"/>
    </source>
</evidence>
<evidence type="ECO:0000313" key="16">
    <source>
        <dbReference type="Proteomes" id="UP000827092"/>
    </source>
</evidence>
<evidence type="ECO:0000256" key="1">
    <source>
        <dbReference type="ARBA" id="ARBA00004123"/>
    </source>
</evidence>
<dbReference type="GO" id="GO:0005840">
    <property type="term" value="C:ribosome"/>
    <property type="evidence" value="ECO:0007669"/>
    <property type="project" value="UniProtKB-KW"/>
</dbReference>
<evidence type="ECO:0000256" key="2">
    <source>
        <dbReference type="ARBA" id="ARBA00004173"/>
    </source>
</evidence>
<comment type="similarity">
    <text evidence="3">Belongs to the mitochondrion-specific ribosomal protein mL64 family.</text>
</comment>